<dbReference type="EMBL" id="JAMFTS010000003">
    <property type="protein sequence ID" value="KAJ4775834.1"/>
    <property type="molecule type" value="Genomic_DNA"/>
</dbReference>
<evidence type="ECO:0000256" key="3">
    <source>
        <dbReference type="ARBA" id="ARBA00023163"/>
    </source>
</evidence>
<dbReference type="PANTHER" id="PTHR11064:SF149">
    <property type="entry name" value="OS01G0935100 PROTEIN"/>
    <property type="match status" value="1"/>
</dbReference>
<dbReference type="Proteomes" id="UP001140206">
    <property type="component" value="Chromosome 3"/>
</dbReference>
<dbReference type="InterPro" id="IPR027113">
    <property type="entry name" value="Transc_fact_NFYB/HAP3"/>
</dbReference>
<dbReference type="SUPFAM" id="SSF47113">
    <property type="entry name" value="Histone-fold"/>
    <property type="match status" value="1"/>
</dbReference>
<evidence type="ECO:0000256" key="1">
    <source>
        <dbReference type="ARBA" id="ARBA00009053"/>
    </source>
</evidence>
<dbReference type="Gene3D" id="1.10.20.10">
    <property type="entry name" value="Histone, subunit A"/>
    <property type="match status" value="1"/>
</dbReference>
<keyword evidence="3" id="KW-0804">Transcription</keyword>
<name>A0AAV8ERL2_9POAL</name>
<dbReference type="AlphaFoldDB" id="A0AAV8ERL2"/>
<dbReference type="CDD" id="cd22907">
    <property type="entry name" value="HFD_NFYB"/>
    <property type="match status" value="1"/>
</dbReference>
<feature type="domain" description="Transcription factor CBF/NF-Y/archaeal histone" evidence="4">
    <location>
        <begin position="24"/>
        <end position="87"/>
    </location>
</feature>
<protein>
    <submittedName>
        <fullName evidence="6">Nuclear transcription factor Y subunit B</fullName>
    </submittedName>
</protein>
<evidence type="ECO:0000313" key="6">
    <source>
        <dbReference type="EMBL" id="KAJ4783329.1"/>
    </source>
</evidence>
<organism evidence="6 7">
    <name type="scientific">Rhynchospora pubera</name>
    <dbReference type="NCBI Taxonomy" id="906938"/>
    <lineage>
        <taxon>Eukaryota</taxon>
        <taxon>Viridiplantae</taxon>
        <taxon>Streptophyta</taxon>
        <taxon>Embryophyta</taxon>
        <taxon>Tracheophyta</taxon>
        <taxon>Spermatophyta</taxon>
        <taxon>Magnoliopsida</taxon>
        <taxon>Liliopsida</taxon>
        <taxon>Poales</taxon>
        <taxon>Cyperaceae</taxon>
        <taxon>Cyperoideae</taxon>
        <taxon>Rhynchosporeae</taxon>
        <taxon>Rhynchospora</taxon>
    </lineage>
</organism>
<gene>
    <name evidence="6" type="ORF">LUZ62_034575</name>
    <name evidence="5" type="ORF">LUZ62_060091</name>
</gene>
<evidence type="ECO:0000313" key="7">
    <source>
        <dbReference type="Proteomes" id="UP001140206"/>
    </source>
</evidence>
<evidence type="ECO:0000256" key="2">
    <source>
        <dbReference type="ARBA" id="ARBA00023015"/>
    </source>
</evidence>
<sequence length="158" mass="17955">MEDANYYCALPRVMLTTSVHEDQRLPIANVGRIMKQVLPPNSKISKKAKETMQECASEFIGFVTGEAADRCRKEKRKTINGDDICHAFEALGLDHYAEAMKRYVDRYREWENHIISLKVNTNAPLDSSPRAELSLFEGGLLHEDDQTCPNVATTTEFF</sequence>
<dbReference type="InterPro" id="IPR003958">
    <property type="entry name" value="CBFA_NFYB_domain"/>
</dbReference>
<proteinExistence type="inferred from homology"/>
<keyword evidence="2" id="KW-0805">Transcription regulation</keyword>
<evidence type="ECO:0000313" key="5">
    <source>
        <dbReference type="EMBL" id="KAJ4775834.1"/>
    </source>
</evidence>
<dbReference type="PANTHER" id="PTHR11064">
    <property type="entry name" value="CCAAT-BINDING TRANSCRIPTION FACTOR-RELATED"/>
    <property type="match status" value="1"/>
</dbReference>
<keyword evidence="7" id="KW-1185">Reference proteome</keyword>
<dbReference type="Proteomes" id="UP001140206">
    <property type="component" value="Chromosome 2"/>
</dbReference>
<dbReference type="PRINTS" id="PR00615">
    <property type="entry name" value="CCAATSUBUNTA"/>
</dbReference>
<accession>A0AAV8ERL2</accession>
<evidence type="ECO:0000259" key="4">
    <source>
        <dbReference type="Pfam" id="PF00808"/>
    </source>
</evidence>
<dbReference type="GO" id="GO:0016602">
    <property type="term" value="C:CCAAT-binding factor complex"/>
    <property type="evidence" value="ECO:0007669"/>
    <property type="project" value="InterPro"/>
</dbReference>
<dbReference type="Pfam" id="PF00808">
    <property type="entry name" value="CBFD_NFYB_HMF"/>
    <property type="match status" value="1"/>
</dbReference>
<dbReference type="GO" id="GO:0001228">
    <property type="term" value="F:DNA-binding transcription activator activity, RNA polymerase II-specific"/>
    <property type="evidence" value="ECO:0007669"/>
    <property type="project" value="InterPro"/>
</dbReference>
<comment type="similarity">
    <text evidence="1">Belongs to the NFYB/HAP3 subunit family.</text>
</comment>
<dbReference type="InterPro" id="IPR009072">
    <property type="entry name" value="Histone-fold"/>
</dbReference>
<dbReference type="EMBL" id="JAMFTS010000002">
    <property type="protein sequence ID" value="KAJ4783329.1"/>
    <property type="molecule type" value="Genomic_DNA"/>
</dbReference>
<comment type="caution">
    <text evidence="6">The sequence shown here is derived from an EMBL/GenBank/DDBJ whole genome shotgun (WGS) entry which is preliminary data.</text>
</comment>
<dbReference type="GO" id="GO:0000978">
    <property type="term" value="F:RNA polymerase II cis-regulatory region sequence-specific DNA binding"/>
    <property type="evidence" value="ECO:0007669"/>
    <property type="project" value="TreeGrafter"/>
</dbReference>
<dbReference type="GO" id="GO:0046982">
    <property type="term" value="F:protein heterodimerization activity"/>
    <property type="evidence" value="ECO:0007669"/>
    <property type="project" value="InterPro"/>
</dbReference>
<reference evidence="6" key="1">
    <citation type="submission" date="2022-08" db="EMBL/GenBank/DDBJ databases">
        <authorList>
            <person name="Marques A."/>
        </authorList>
    </citation>
    <scope>NUCLEOTIDE SEQUENCE</scope>
    <source>
        <strain evidence="6">RhyPub2mFocal</strain>
        <tissue evidence="6">Leaves</tissue>
    </source>
</reference>